<keyword evidence="2" id="KW-1185">Reference proteome</keyword>
<organism evidence="1 2">
    <name type="scientific">Portunus trituberculatus</name>
    <name type="common">Swimming crab</name>
    <name type="synonym">Neptunus trituberculatus</name>
    <dbReference type="NCBI Taxonomy" id="210409"/>
    <lineage>
        <taxon>Eukaryota</taxon>
        <taxon>Metazoa</taxon>
        <taxon>Ecdysozoa</taxon>
        <taxon>Arthropoda</taxon>
        <taxon>Crustacea</taxon>
        <taxon>Multicrustacea</taxon>
        <taxon>Malacostraca</taxon>
        <taxon>Eumalacostraca</taxon>
        <taxon>Eucarida</taxon>
        <taxon>Decapoda</taxon>
        <taxon>Pleocyemata</taxon>
        <taxon>Brachyura</taxon>
        <taxon>Eubrachyura</taxon>
        <taxon>Portunoidea</taxon>
        <taxon>Portunidae</taxon>
        <taxon>Portuninae</taxon>
        <taxon>Portunus</taxon>
    </lineage>
</organism>
<comment type="caution">
    <text evidence="1">The sequence shown here is derived from an EMBL/GenBank/DDBJ whole genome shotgun (WGS) entry which is preliminary data.</text>
</comment>
<reference evidence="1 2" key="1">
    <citation type="submission" date="2019-05" db="EMBL/GenBank/DDBJ databases">
        <title>Another draft genome of Portunus trituberculatus and its Hox gene families provides insights of decapod evolution.</title>
        <authorList>
            <person name="Jeong J.-H."/>
            <person name="Song I."/>
            <person name="Kim S."/>
            <person name="Choi T."/>
            <person name="Kim D."/>
            <person name="Ryu S."/>
            <person name="Kim W."/>
        </authorList>
    </citation>
    <scope>NUCLEOTIDE SEQUENCE [LARGE SCALE GENOMIC DNA]</scope>
    <source>
        <tissue evidence="1">Muscle</tissue>
    </source>
</reference>
<dbReference type="EMBL" id="VSRR010003262">
    <property type="protein sequence ID" value="MPC35377.1"/>
    <property type="molecule type" value="Genomic_DNA"/>
</dbReference>
<name>A0A5B7EQ26_PORTR</name>
<protein>
    <submittedName>
        <fullName evidence="1">Uncharacterized protein</fullName>
    </submittedName>
</protein>
<evidence type="ECO:0000313" key="2">
    <source>
        <dbReference type="Proteomes" id="UP000324222"/>
    </source>
</evidence>
<sequence length="26" mass="3115">MTRFHIHSAYYLVILYSFRNLIGGLE</sequence>
<dbReference type="AlphaFoldDB" id="A0A5B7EQ26"/>
<evidence type="ECO:0000313" key="1">
    <source>
        <dbReference type="EMBL" id="MPC35377.1"/>
    </source>
</evidence>
<accession>A0A5B7EQ26</accession>
<gene>
    <name evidence="1" type="ORF">E2C01_028802</name>
</gene>
<proteinExistence type="predicted"/>
<dbReference type="Proteomes" id="UP000324222">
    <property type="component" value="Unassembled WGS sequence"/>
</dbReference>